<gene>
    <name evidence="3" type="ORF">HII31_09225</name>
</gene>
<protein>
    <submittedName>
        <fullName evidence="3">Uncharacterized protein</fullName>
    </submittedName>
</protein>
<dbReference type="Proteomes" id="UP000660729">
    <property type="component" value="Unassembled WGS sequence"/>
</dbReference>
<dbReference type="EMBL" id="JABCIY010000187">
    <property type="protein sequence ID" value="KAF7189440.1"/>
    <property type="molecule type" value="Genomic_DNA"/>
</dbReference>
<keyword evidence="4" id="KW-1185">Reference proteome</keyword>
<keyword evidence="1" id="KW-0175">Coiled coil</keyword>
<evidence type="ECO:0000256" key="2">
    <source>
        <dbReference type="SAM" id="MobiDB-lite"/>
    </source>
</evidence>
<dbReference type="OrthoDB" id="3644845at2759"/>
<feature type="compositionally biased region" description="Basic and acidic residues" evidence="2">
    <location>
        <begin position="326"/>
        <end position="335"/>
    </location>
</feature>
<feature type="coiled-coil region" evidence="1">
    <location>
        <begin position="178"/>
        <end position="212"/>
    </location>
</feature>
<evidence type="ECO:0000256" key="1">
    <source>
        <dbReference type="SAM" id="Coils"/>
    </source>
</evidence>
<sequence>MPVFENLTLDQLINSTGTISWSAESLRILYKFCSQHQISFHNLPTPELLADLLKLLGAPVTDVAAYANVAKRTVSVLRTRISLRNPALTESGGGVMKTPWECVWARWSERWFKNEDWDGDIRMPGDVTALERLPRPIVALRHSMGETSLIKALVTSQASRVTAIRTGGDPDTSNSRRVGELNARIAALEGEKLALQNQRATLEGEKTALETRNSTLTTESIDSNNRLTDLARENASLKAQNARISILTDQVSLLERQNARLNSAPSTSSNKVLTSELQKLEAENQILLAKEEKSAQKIREMYFALLRQDEEVRVLKELVGKKEVTLWKGKGKDDGNGYSNLSAQAPKVPDLPTPTASENGDGDDGRDAL</sequence>
<evidence type="ECO:0000313" key="3">
    <source>
        <dbReference type="EMBL" id="KAF7189440.1"/>
    </source>
</evidence>
<accession>A0A8H6VJV6</accession>
<feature type="region of interest" description="Disordered" evidence="2">
    <location>
        <begin position="326"/>
        <end position="369"/>
    </location>
</feature>
<dbReference type="AlphaFoldDB" id="A0A8H6VJV6"/>
<name>A0A8H6VJV6_9PEZI</name>
<reference evidence="3" key="1">
    <citation type="submission" date="2020-04" db="EMBL/GenBank/DDBJ databases">
        <title>Draft genome resource of the tomato pathogen Pseudocercospora fuligena.</title>
        <authorList>
            <person name="Zaccaron A."/>
        </authorList>
    </citation>
    <scope>NUCLEOTIDE SEQUENCE</scope>
    <source>
        <strain evidence="3">PF001</strain>
    </source>
</reference>
<evidence type="ECO:0000313" key="4">
    <source>
        <dbReference type="Proteomes" id="UP000660729"/>
    </source>
</evidence>
<organism evidence="3 4">
    <name type="scientific">Pseudocercospora fuligena</name>
    <dbReference type="NCBI Taxonomy" id="685502"/>
    <lineage>
        <taxon>Eukaryota</taxon>
        <taxon>Fungi</taxon>
        <taxon>Dikarya</taxon>
        <taxon>Ascomycota</taxon>
        <taxon>Pezizomycotina</taxon>
        <taxon>Dothideomycetes</taxon>
        <taxon>Dothideomycetidae</taxon>
        <taxon>Mycosphaerellales</taxon>
        <taxon>Mycosphaerellaceae</taxon>
        <taxon>Pseudocercospora</taxon>
    </lineage>
</organism>
<comment type="caution">
    <text evidence="3">The sequence shown here is derived from an EMBL/GenBank/DDBJ whole genome shotgun (WGS) entry which is preliminary data.</text>
</comment>
<proteinExistence type="predicted"/>
<feature type="coiled-coil region" evidence="1">
    <location>
        <begin position="237"/>
        <end position="297"/>
    </location>
</feature>